<reference evidence="2 3" key="1">
    <citation type="submission" date="2019-06" db="EMBL/GenBank/DDBJ databases">
        <authorList>
            <person name="Meng X."/>
        </authorList>
    </citation>
    <scope>NUCLEOTIDE SEQUENCE [LARGE SCALE GENOMIC DNA]</scope>
    <source>
        <strain evidence="2 3">M625</strain>
    </source>
</reference>
<dbReference type="Pfam" id="PF04965">
    <property type="entry name" value="GPW_gp25"/>
    <property type="match status" value="1"/>
</dbReference>
<organism evidence="2 3">
    <name type="scientific">Aquimarina algicola</name>
    <dbReference type="NCBI Taxonomy" id="2589995"/>
    <lineage>
        <taxon>Bacteria</taxon>
        <taxon>Pseudomonadati</taxon>
        <taxon>Bacteroidota</taxon>
        <taxon>Flavobacteriia</taxon>
        <taxon>Flavobacteriales</taxon>
        <taxon>Flavobacteriaceae</taxon>
        <taxon>Aquimarina</taxon>
    </lineage>
</organism>
<sequence length="135" mass="15264">MENKFLGRGWSFPPKFFAEGAEVEMVSGEEDIKQSLQILLSTTISERIMNSGFGCDLNQFLFEEISQGVLIDIRHVVEDAILSHEPRIETEKVSVDNSDSENGLLTIAVAYVVRSTNNRFNLVYPFYINEATILE</sequence>
<accession>A0A504J8S7</accession>
<dbReference type="InterPro" id="IPR007048">
    <property type="entry name" value="IraD/Gp25-like"/>
</dbReference>
<name>A0A504J8S7_9FLAO</name>
<evidence type="ECO:0000313" key="2">
    <source>
        <dbReference type="EMBL" id="TPN86994.1"/>
    </source>
</evidence>
<dbReference type="Gene3D" id="3.10.450.40">
    <property type="match status" value="1"/>
</dbReference>
<dbReference type="SUPFAM" id="SSF160719">
    <property type="entry name" value="gpW/gp25-like"/>
    <property type="match status" value="1"/>
</dbReference>
<dbReference type="Proteomes" id="UP000315540">
    <property type="component" value="Unassembled WGS sequence"/>
</dbReference>
<feature type="domain" description="IraD/Gp25-like" evidence="1">
    <location>
        <begin position="27"/>
        <end position="117"/>
    </location>
</feature>
<dbReference type="RefSeq" id="WP_140590913.1">
    <property type="nucleotide sequence ID" value="NZ_VFWZ01000002.1"/>
</dbReference>
<comment type="caution">
    <text evidence="2">The sequence shown here is derived from an EMBL/GenBank/DDBJ whole genome shotgun (WGS) entry which is preliminary data.</text>
</comment>
<protein>
    <submittedName>
        <fullName evidence="2">GPW/gp25 family protein</fullName>
    </submittedName>
</protein>
<proteinExistence type="predicted"/>
<keyword evidence="3" id="KW-1185">Reference proteome</keyword>
<gene>
    <name evidence="2" type="ORF">FHK87_05225</name>
</gene>
<dbReference type="AlphaFoldDB" id="A0A504J8S7"/>
<evidence type="ECO:0000313" key="3">
    <source>
        <dbReference type="Proteomes" id="UP000315540"/>
    </source>
</evidence>
<evidence type="ECO:0000259" key="1">
    <source>
        <dbReference type="Pfam" id="PF04965"/>
    </source>
</evidence>
<dbReference type="EMBL" id="VFWZ01000002">
    <property type="protein sequence ID" value="TPN86994.1"/>
    <property type="molecule type" value="Genomic_DNA"/>
</dbReference>
<dbReference type="OrthoDB" id="9802846at2"/>